<sequence>MPVPKSGDNRAAIAQIEIDVRSRHTVAFFSRQSTFNGIHAFALLFGDEDGIRLMDLVDLQLAAFGICS</sequence>
<dbReference type="EMBL" id="VSSQ01037210">
    <property type="protein sequence ID" value="MPM89841.1"/>
    <property type="molecule type" value="Genomic_DNA"/>
</dbReference>
<name>A0A645DKR2_9ZZZZ</name>
<dbReference type="AlphaFoldDB" id="A0A645DKR2"/>
<protein>
    <submittedName>
        <fullName evidence="1">Uncharacterized protein</fullName>
    </submittedName>
</protein>
<proteinExistence type="predicted"/>
<comment type="caution">
    <text evidence="1">The sequence shown here is derived from an EMBL/GenBank/DDBJ whole genome shotgun (WGS) entry which is preliminary data.</text>
</comment>
<accession>A0A645DKR2</accession>
<gene>
    <name evidence="1" type="ORF">SDC9_136956</name>
</gene>
<organism evidence="1">
    <name type="scientific">bioreactor metagenome</name>
    <dbReference type="NCBI Taxonomy" id="1076179"/>
    <lineage>
        <taxon>unclassified sequences</taxon>
        <taxon>metagenomes</taxon>
        <taxon>ecological metagenomes</taxon>
    </lineage>
</organism>
<evidence type="ECO:0000313" key="1">
    <source>
        <dbReference type="EMBL" id="MPM89841.1"/>
    </source>
</evidence>
<reference evidence="1" key="1">
    <citation type="submission" date="2019-08" db="EMBL/GenBank/DDBJ databases">
        <authorList>
            <person name="Kucharzyk K."/>
            <person name="Murdoch R.W."/>
            <person name="Higgins S."/>
            <person name="Loffler F."/>
        </authorList>
    </citation>
    <scope>NUCLEOTIDE SEQUENCE</scope>
</reference>